<reference evidence="1" key="1">
    <citation type="submission" date="2021-09" db="EMBL/GenBank/DDBJ databases">
        <authorList>
            <consortium name="Pathogen Informatics"/>
        </authorList>
    </citation>
    <scope>NUCLEOTIDE SEQUENCE</scope>
</reference>
<accession>A0A8J2Q706</accession>
<organism evidence="1 2">
    <name type="scientific">Cercopithifilaria johnstoni</name>
    <dbReference type="NCBI Taxonomy" id="2874296"/>
    <lineage>
        <taxon>Eukaryota</taxon>
        <taxon>Metazoa</taxon>
        <taxon>Ecdysozoa</taxon>
        <taxon>Nematoda</taxon>
        <taxon>Chromadorea</taxon>
        <taxon>Rhabditida</taxon>
        <taxon>Spirurina</taxon>
        <taxon>Spiruromorpha</taxon>
        <taxon>Filarioidea</taxon>
        <taxon>Onchocercidae</taxon>
        <taxon>Cercopithifilaria</taxon>
    </lineage>
</organism>
<gene>
    <name evidence="1" type="ORF">CJOHNSTONI_LOCUS4637</name>
</gene>
<proteinExistence type="predicted"/>
<comment type="caution">
    <text evidence="1">The sequence shown here is derived from an EMBL/GenBank/DDBJ whole genome shotgun (WGS) entry which is preliminary data.</text>
</comment>
<dbReference type="Proteomes" id="UP000746747">
    <property type="component" value="Unassembled WGS sequence"/>
</dbReference>
<name>A0A8J2Q706_9BILA</name>
<dbReference type="EMBL" id="CAKAEH010001314">
    <property type="protein sequence ID" value="CAG9534509.1"/>
    <property type="molecule type" value="Genomic_DNA"/>
</dbReference>
<evidence type="ECO:0000313" key="2">
    <source>
        <dbReference type="Proteomes" id="UP000746747"/>
    </source>
</evidence>
<keyword evidence="2" id="KW-1185">Reference proteome</keyword>
<sequence>MIAVGVEYGLAEIETEIARVTPIGVTQKFLPGVEERRSKEALEGNLPAILRRMEGHSSLISSIDMFIHSCSSIP</sequence>
<dbReference type="AlphaFoldDB" id="A0A8J2Q706"/>
<evidence type="ECO:0000313" key="1">
    <source>
        <dbReference type="EMBL" id="CAG9534509.1"/>
    </source>
</evidence>
<protein>
    <submittedName>
        <fullName evidence="1">Uncharacterized protein</fullName>
    </submittedName>
</protein>